<gene>
    <name evidence="1" type="ORF">GCM10011282_31600</name>
</gene>
<sequence>MTDRIVRYEPAIALSGLFRPLQARQERPRLSVTQQFKGVTFEWVAPVAPGVPEQTLLLALMSLAGPGMQRLSQQATSPIGKQLRQALMSEGEMFAGETASIRTSLSELARLCGYVDCGGANLEQVKQMLRRLAEITVWIRTRDYEASSRLLSVVLSRSGNTRVALNTCLASAAWGETQYVKICMSERLALTSHPGMALHAFLSGVIRPGKEHSFNWTSLERAVWGGNAIGSTFRSRKAKLACALAEMTQKDWSIKAEKKIVSVSRHSDNKSPAKRRHPQ</sequence>
<organism evidence="1 2">
    <name type="scientific">Undibacterium macrobrachii</name>
    <dbReference type="NCBI Taxonomy" id="1119058"/>
    <lineage>
        <taxon>Bacteria</taxon>
        <taxon>Pseudomonadati</taxon>
        <taxon>Pseudomonadota</taxon>
        <taxon>Betaproteobacteria</taxon>
        <taxon>Burkholderiales</taxon>
        <taxon>Oxalobacteraceae</taxon>
        <taxon>Undibacterium</taxon>
    </lineage>
</organism>
<proteinExistence type="predicted"/>
<name>A0ABQ2XMN7_9BURK</name>
<dbReference type="Proteomes" id="UP000620127">
    <property type="component" value="Unassembled WGS sequence"/>
</dbReference>
<dbReference type="EMBL" id="BMYT01000006">
    <property type="protein sequence ID" value="GGX23181.1"/>
    <property type="molecule type" value="Genomic_DNA"/>
</dbReference>
<dbReference type="Pfam" id="PF06504">
    <property type="entry name" value="RepC"/>
    <property type="match status" value="1"/>
</dbReference>
<reference evidence="2" key="1">
    <citation type="journal article" date="2019" name="Int. J. Syst. Evol. Microbiol.">
        <title>The Global Catalogue of Microorganisms (GCM) 10K type strain sequencing project: providing services to taxonomists for standard genome sequencing and annotation.</title>
        <authorList>
            <consortium name="The Broad Institute Genomics Platform"/>
            <consortium name="The Broad Institute Genome Sequencing Center for Infectious Disease"/>
            <person name="Wu L."/>
            <person name="Ma J."/>
        </authorList>
    </citation>
    <scope>NUCLEOTIDE SEQUENCE [LARGE SCALE GENOMIC DNA]</scope>
    <source>
        <strain evidence="2">KCTC 23916</strain>
    </source>
</reference>
<accession>A0ABQ2XMN7</accession>
<keyword evidence="2" id="KW-1185">Reference proteome</keyword>
<comment type="caution">
    <text evidence="1">The sequence shown here is derived from an EMBL/GenBank/DDBJ whole genome shotgun (WGS) entry which is preliminary data.</text>
</comment>
<evidence type="ECO:0000313" key="2">
    <source>
        <dbReference type="Proteomes" id="UP000620127"/>
    </source>
</evidence>
<evidence type="ECO:0000313" key="1">
    <source>
        <dbReference type="EMBL" id="GGX23181.1"/>
    </source>
</evidence>
<dbReference type="InterPro" id="IPR010522">
    <property type="entry name" value="RepC_bac"/>
</dbReference>
<dbReference type="RefSeq" id="WP_189347137.1">
    <property type="nucleotide sequence ID" value="NZ_BMYT01000006.1"/>
</dbReference>
<protein>
    <submittedName>
        <fullName evidence="1">Uncharacterized protein</fullName>
    </submittedName>
</protein>